<sequence>MQSYTSYRAIGDLAKYNQSLLTKYFKLPRKKVPSYSTIRRVLMGLNWSDLLYSFNE</sequence>
<evidence type="ECO:0000313" key="1">
    <source>
        <dbReference type="EMBL" id="REJ47450.1"/>
    </source>
</evidence>
<dbReference type="EMBL" id="QQWD01000033">
    <property type="protein sequence ID" value="REJ47450.1"/>
    <property type="molecule type" value="Genomic_DNA"/>
</dbReference>
<comment type="caution">
    <text evidence="1">The sequence shown here is derived from an EMBL/GenBank/DDBJ whole genome shotgun (WGS) entry which is preliminary data.</text>
</comment>
<dbReference type="AlphaFoldDB" id="A0A3E0LIW8"/>
<accession>A0A3E0LIW8</accession>
<dbReference type="Proteomes" id="UP000257002">
    <property type="component" value="Unassembled WGS sequence"/>
</dbReference>
<gene>
    <name evidence="1" type="ORF">DWQ51_20525</name>
</gene>
<protein>
    <submittedName>
        <fullName evidence="1">Transposase family protein</fullName>
    </submittedName>
</protein>
<reference evidence="1 2" key="1">
    <citation type="submission" date="2017-10" db="EMBL/GenBank/DDBJ databases">
        <title>A large-scale comparative metagenomic study reveals the eutrophication-driven functional interactions in six Microcystis-epibionts communities.</title>
        <authorList>
            <person name="Li Q."/>
            <person name="Lin F."/>
        </authorList>
    </citation>
    <scope>NUCLEOTIDE SEQUENCE [LARGE SCALE GENOMIC DNA]</scope>
    <source>
        <strain evidence="1">TW10</strain>
    </source>
</reference>
<proteinExistence type="predicted"/>
<organism evidence="1 2">
    <name type="scientific">Microcystis wesenbergii TW10</name>
    <dbReference type="NCBI Taxonomy" id="2060474"/>
    <lineage>
        <taxon>Bacteria</taxon>
        <taxon>Bacillati</taxon>
        <taxon>Cyanobacteriota</taxon>
        <taxon>Cyanophyceae</taxon>
        <taxon>Oscillatoriophycideae</taxon>
        <taxon>Chroococcales</taxon>
        <taxon>Microcystaceae</taxon>
        <taxon>Microcystis</taxon>
    </lineage>
</organism>
<name>A0A3E0LIW8_9CHRO</name>
<evidence type="ECO:0000313" key="2">
    <source>
        <dbReference type="Proteomes" id="UP000257002"/>
    </source>
</evidence>